<sequence length="154" mass="16795">MQQRFWSPYSSRVPEDQAFATVGGGAASQQQQPQLKHHHNSTPRASADELPVYDPRSGAGKKEDSSRSVEKCVHAIPVIVFFCLFVLWWFSVSVKVVNIDGRITSVVEIEIPLLLNETRIDIAILAAVAMSPVATVPQNLTVNNATEVPSGGQN</sequence>
<keyword evidence="2" id="KW-0812">Transmembrane</keyword>
<reference evidence="3 4" key="1">
    <citation type="submission" date="2018-10" db="EMBL/GenBank/DDBJ databases">
        <title>A high-quality apple genome assembly.</title>
        <authorList>
            <person name="Hu J."/>
        </authorList>
    </citation>
    <scope>NUCLEOTIDE SEQUENCE [LARGE SCALE GENOMIC DNA]</scope>
    <source>
        <strain evidence="4">cv. HFTH1</strain>
        <tissue evidence="3">Young leaf</tissue>
    </source>
</reference>
<keyword evidence="2" id="KW-1133">Transmembrane helix</keyword>
<proteinExistence type="predicted"/>
<dbReference type="PANTHER" id="PTHR34189">
    <property type="entry name" value="TRANSMEMBRANE PROTEIN"/>
    <property type="match status" value="1"/>
</dbReference>
<comment type="caution">
    <text evidence="3">The sequence shown here is derived from an EMBL/GenBank/DDBJ whole genome shotgun (WGS) entry which is preliminary data.</text>
</comment>
<evidence type="ECO:0000313" key="3">
    <source>
        <dbReference type="EMBL" id="RXH83771.1"/>
    </source>
</evidence>
<accession>A0A498IQN6</accession>
<protein>
    <recommendedName>
        <fullName evidence="5">Transmembrane protein</fullName>
    </recommendedName>
</protein>
<evidence type="ECO:0008006" key="5">
    <source>
        <dbReference type="Google" id="ProtNLM"/>
    </source>
</evidence>
<evidence type="ECO:0000313" key="4">
    <source>
        <dbReference type="Proteomes" id="UP000290289"/>
    </source>
</evidence>
<feature type="transmembrane region" description="Helical" evidence="2">
    <location>
        <begin position="72"/>
        <end position="90"/>
    </location>
</feature>
<dbReference type="Proteomes" id="UP000290289">
    <property type="component" value="Chromosome 11"/>
</dbReference>
<feature type="region of interest" description="Disordered" evidence="1">
    <location>
        <begin position="20"/>
        <end position="67"/>
    </location>
</feature>
<keyword evidence="2" id="KW-0472">Membrane</keyword>
<name>A0A498IQN6_MALDO</name>
<keyword evidence="4" id="KW-1185">Reference proteome</keyword>
<evidence type="ECO:0000256" key="2">
    <source>
        <dbReference type="SAM" id="Phobius"/>
    </source>
</evidence>
<dbReference type="AlphaFoldDB" id="A0A498IQN6"/>
<dbReference type="PANTHER" id="PTHR34189:SF18">
    <property type="entry name" value="SERINE_THREONINE-KINASE RLCKVII PROTEIN"/>
    <property type="match status" value="1"/>
</dbReference>
<gene>
    <name evidence="3" type="ORF">DVH24_006024</name>
</gene>
<dbReference type="EMBL" id="RDQH01000337">
    <property type="protein sequence ID" value="RXH83771.1"/>
    <property type="molecule type" value="Genomic_DNA"/>
</dbReference>
<organism evidence="3 4">
    <name type="scientific">Malus domestica</name>
    <name type="common">Apple</name>
    <name type="synonym">Pyrus malus</name>
    <dbReference type="NCBI Taxonomy" id="3750"/>
    <lineage>
        <taxon>Eukaryota</taxon>
        <taxon>Viridiplantae</taxon>
        <taxon>Streptophyta</taxon>
        <taxon>Embryophyta</taxon>
        <taxon>Tracheophyta</taxon>
        <taxon>Spermatophyta</taxon>
        <taxon>Magnoliopsida</taxon>
        <taxon>eudicotyledons</taxon>
        <taxon>Gunneridae</taxon>
        <taxon>Pentapetalae</taxon>
        <taxon>rosids</taxon>
        <taxon>fabids</taxon>
        <taxon>Rosales</taxon>
        <taxon>Rosaceae</taxon>
        <taxon>Amygdaloideae</taxon>
        <taxon>Maleae</taxon>
        <taxon>Malus</taxon>
    </lineage>
</organism>
<evidence type="ECO:0000256" key="1">
    <source>
        <dbReference type="SAM" id="MobiDB-lite"/>
    </source>
</evidence>